<evidence type="ECO:0000256" key="7">
    <source>
        <dbReference type="SAM" id="MobiDB-lite"/>
    </source>
</evidence>
<dbReference type="InterPro" id="IPR003196">
    <property type="entry name" value="TFIIF_beta"/>
</dbReference>
<evidence type="ECO:0000256" key="2">
    <source>
        <dbReference type="ARBA" id="ARBA00009543"/>
    </source>
</evidence>
<proteinExistence type="inferred from homology"/>
<comment type="subcellular location">
    <subcellularLocation>
        <location evidence="1">Nucleus</location>
    </subcellularLocation>
</comment>
<evidence type="ECO:0000256" key="1">
    <source>
        <dbReference type="ARBA" id="ARBA00004123"/>
    </source>
</evidence>
<protein>
    <recommendedName>
        <fullName evidence="12">Transcription initiation factor IIF subunit beta</fullName>
    </recommendedName>
</protein>
<dbReference type="InterPro" id="IPR036390">
    <property type="entry name" value="WH_DNA-bd_sf"/>
</dbReference>
<keyword evidence="6" id="KW-0539">Nucleus</keyword>
<dbReference type="Proteomes" id="UP001642502">
    <property type="component" value="Unassembled WGS sequence"/>
</dbReference>
<comment type="caution">
    <text evidence="10">The sequence shown here is derived from an EMBL/GenBank/DDBJ whole genome shotgun (WGS) entry which is preliminary data.</text>
</comment>
<dbReference type="Gene3D" id="1.10.10.10">
    <property type="entry name" value="Winged helix-like DNA-binding domain superfamily/Winged helix DNA-binding domain"/>
    <property type="match status" value="1"/>
</dbReference>
<name>A0ABP0DSL3_9PEZI</name>
<dbReference type="EMBL" id="CAWUON010000070">
    <property type="protein sequence ID" value="CAK7271296.1"/>
    <property type="molecule type" value="Genomic_DNA"/>
</dbReference>
<evidence type="ECO:0000256" key="3">
    <source>
        <dbReference type="ARBA" id="ARBA00023015"/>
    </source>
</evidence>
<evidence type="ECO:0000313" key="10">
    <source>
        <dbReference type="EMBL" id="CAK7271296.1"/>
    </source>
</evidence>
<feature type="domain" description="TFIIF beta subunit N-terminal" evidence="9">
    <location>
        <begin position="61"/>
        <end position="238"/>
    </location>
</feature>
<comment type="similarity">
    <text evidence="2">Belongs to the TFIIF beta subunit family.</text>
</comment>
<dbReference type="InterPro" id="IPR040450">
    <property type="entry name" value="TFIIF_beta_HTH"/>
</dbReference>
<keyword evidence="3" id="KW-0805">Transcription regulation</keyword>
<dbReference type="InterPro" id="IPR011039">
    <property type="entry name" value="TFIIF_interaction"/>
</dbReference>
<evidence type="ECO:0008006" key="12">
    <source>
        <dbReference type="Google" id="ProtNLM"/>
    </source>
</evidence>
<dbReference type="InterPro" id="IPR036388">
    <property type="entry name" value="WH-like_DNA-bd_sf"/>
</dbReference>
<evidence type="ECO:0000259" key="9">
    <source>
        <dbReference type="Pfam" id="PF17683"/>
    </source>
</evidence>
<dbReference type="InterPro" id="IPR040504">
    <property type="entry name" value="TFIIF_beta_N"/>
</dbReference>
<dbReference type="SUPFAM" id="SSF50916">
    <property type="entry name" value="Rap30/74 interaction domains"/>
    <property type="match status" value="1"/>
</dbReference>
<dbReference type="SUPFAM" id="SSF46785">
    <property type="entry name" value="Winged helix' DNA-binding domain"/>
    <property type="match status" value="1"/>
</dbReference>
<dbReference type="CDD" id="cd07980">
    <property type="entry name" value="TFIIF_beta"/>
    <property type="match status" value="1"/>
</dbReference>
<feature type="compositionally biased region" description="Acidic residues" evidence="7">
    <location>
        <begin position="408"/>
        <end position="421"/>
    </location>
</feature>
<organism evidence="10 11">
    <name type="scientific">Sporothrix epigloea</name>
    <dbReference type="NCBI Taxonomy" id="1892477"/>
    <lineage>
        <taxon>Eukaryota</taxon>
        <taxon>Fungi</taxon>
        <taxon>Dikarya</taxon>
        <taxon>Ascomycota</taxon>
        <taxon>Pezizomycotina</taxon>
        <taxon>Sordariomycetes</taxon>
        <taxon>Sordariomycetidae</taxon>
        <taxon>Ophiostomatales</taxon>
        <taxon>Ophiostomataceae</taxon>
        <taxon>Sporothrix</taxon>
    </lineage>
</organism>
<dbReference type="Pfam" id="PF02270">
    <property type="entry name" value="TFIIF_beta"/>
    <property type="match status" value="1"/>
</dbReference>
<keyword evidence="11" id="KW-1185">Reference proteome</keyword>
<sequence length="429" mass="48133">MADGVAAVKQEASLPIKMDVDGEEMGLDNIPLAGTGDDDIYEDAGDLEFFDATQPGNPFGNMYLVRVPPYVWEAWDKLDDDAEIQVATLRQWTEVTKTGEAKYRMRMLLRNDLGSHQSIPKEYELELPMVDTGPVGGSKRNTQKTSTQNTQIKNTFIFSEQDLPGFKAKNRERAQAAAAGIPAHLLRRNDRIEKPAQTGGNRYNNYRRQPRQEYFRKAIPKKTIVSGRVRHELNCAPVKNTESDMILNERARAAMIPKAQVKFGDASKPEFRIIGSGGIASQNYANDFIVGTRFLSFLCAALSILTFQKTAPAPPKAKKVEVKTARMPENDLLDLIFNCFARFRFWSMRALRAEIPQPEVYLRHTLEKVADLHRSGRFSNNWELKSENRKDGSASAEVKASEFVAETADTDTDGEEEDIQLEDVVPPAA</sequence>
<evidence type="ECO:0000259" key="8">
    <source>
        <dbReference type="Pfam" id="PF02270"/>
    </source>
</evidence>
<dbReference type="PANTHER" id="PTHR10445">
    <property type="entry name" value="GENERAL TRANSCRIPTION FACTOR IIF SUBUNIT 2"/>
    <property type="match status" value="1"/>
</dbReference>
<evidence type="ECO:0000256" key="5">
    <source>
        <dbReference type="ARBA" id="ARBA00023163"/>
    </source>
</evidence>
<evidence type="ECO:0000313" key="11">
    <source>
        <dbReference type="Proteomes" id="UP001642502"/>
    </source>
</evidence>
<gene>
    <name evidence="10" type="ORF">SEPCBS119000_004531</name>
</gene>
<evidence type="ECO:0000256" key="4">
    <source>
        <dbReference type="ARBA" id="ARBA00023125"/>
    </source>
</evidence>
<evidence type="ECO:0000256" key="6">
    <source>
        <dbReference type="ARBA" id="ARBA00023242"/>
    </source>
</evidence>
<feature type="region of interest" description="Disordered" evidence="7">
    <location>
        <begin position="386"/>
        <end position="429"/>
    </location>
</feature>
<accession>A0ABP0DSL3</accession>
<keyword evidence="5" id="KW-0804">Transcription</keyword>
<reference evidence="10 11" key="1">
    <citation type="submission" date="2024-01" db="EMBL/GenBank/DDBJ databases">
        <authorList>
            <person name="Allen C."/>
            <person name="Tagirdzhanova G."/>
        </authorList>
    </citation>
    <scope>NUCLEOTIDE SEQUENCE [LARGE SCALE GENOMIC DNA]</scope>
    <source>
        <strain evidence="10 11">CBS 119000</strain>
    </source>
</reference>
<feature type="domain" description="TFIIF beta subunit HTH" evidence="8">
    <location>
        <begin position="325"/>
        <end position="389"/>
    </location>
</feature>
<dbReference type="Pfam" id="PF17683">
    <property type="entry name" value="TFIIF_beta_N"/>
    <property type="match status" value="1"/>
</dbReference>
<keyword evidence="4" id="KW-0238">DNA-binding</keyword>
<dbReference type="PANTHER" id="PTHR10445:SF0">
    <property type="entry name" value="GENERAL TRANSCRIPTION FACTOR IIF SUBUNIT 2"/>
    <property type="match status" value="1"/>
</dbReference>